<feature type="transmembrane region" description="Helical" evidence="1">
    <location>
        <begin position="114"/>
        <end position="134"/>
    </location>
</feature>
<feature type="transmembrane region" description="Helical" evidence="1">
    <location>
        <begin position="12"/>
        <end position="33"/>
    </location>
</feature>
<evidence type="ECO:0000313" key="6">
    <source>
        <dbReference type="Proteomes" id="UP000049828"/>
    </source>
</evidence>
<evidence type="ECO:0000256" key="1">
    <source>
        <dbReference type="SAM" id="Phobius"/>
    </source>
</evidence>
<feature type="transmembrane region" description="Helical" evidence="1">
    <location>
        <begin position="88"/>
        <end position="108"/>
    </location>
</feature>
<keyword evidence="1" id="KW-1133">Transmembrane helix</keyword>
<dbReference type="OrthoDB" id="2061522at2"/>
<dbReference type="STRING" id="360807.ERS852392_00733"/>
<protein>
    <submittedName>
        <fullName evidence="5">Transglycosylase</fullName>
    </submittedName>
</protein>
<keyword evidence="1" id="KW-0812">Transmembrane</keyword>
<evidence type="ECO:0000313" key="3">
    <source>
        <dbReference type="EMBL" id="CUN17284.1"/>
    </source>
</evidence>
<organism evidence="2 6">
    <name type="scientific">Roseburia inulinivorans</name>
    <dbReference type="NCBI Taxonomy" id="360807"/>
    <lineage>
        <taxon>Bacteria</taxon>
        <taxon>Bacillati</taxon>
        <taxon>Bacillota</taxon>
        <taxon>Clostridia</taxon>
        <taxon>Lachnospirales</taxon>
        <taxon>Lachnospiraceae</taxon>
        <taxon>Roseburia</taxon>
    </lineage>
</organism>
<gene>
    <name evidence="5" type="ORF">DW813_12690</name>
    <name evidence="4" type="ORF">ERS852392_00733</name>
    <name evidence="3" type="ORF">ERS852444_02213</name>
    <name evidence="2" type="ORF">RIL183_10761</name>
</gene>
<dbReference type="EMBL" id="CYYR01000003">
    <property type="protein sequence ID" value="CUN55342.1"/>
    <property type="molecule type" value="Genomic_DNA"/>
</dbReference>
<dbReference type="Proteomes" id="UP000095453">
    <property type="component" value="Unassembled WGS sequence"/>
</dbReference>
<keyword evidence="6" id="KW-1185">Reference proteome</keyword>
<evidence type="ECO:0000313" key="9">
    <source>
        <dbReference type="Proteomes" id="UP000266391"/>
    </source>
</evidence>
<name>A0A0M6X0F8_9FIRM</name>
<keyword evidence="1" id="KW-0472">Membrane</keyword>
<proteinExistence type="predicted"/>
<evidence type="ECO:0000313" key="4">
    <source>
        <dbReference type="EMBL" id="CUN55342.1"/>
    </source>
</evidence>
<dbReference type="AlphaFoldDB" id="A0A0M6X0F8"/>
<sequence>MKKNHLSTETLVFEIISAIAALFYMGLQVYYGIVYGAGAVRIVMNVLILILVYMGLTVLAIYPERVNGLSREVCTGAIRKYTIRMVELIKLVFVLSLLFTSICDALGYRVDAAYSLIVMGLILVVAVVFEVKIIKILRKLK</sequence>
<evidence type="ECO:0000313" key="2">
    <source>
        <dbReference type="EMBL" id="CRL43462.1"/>
    </source>
</evidence>
<reference evidence="6" key="2">
    <citation type="submission" date="2015-05" db="EMBL/GenBank/DDBJ databases">
        <authorList>
            <consortium name="Pathogen Informatics"/>
        </authorList>
    </citation>
    <scope>NUCLEOTIDE SEQUENCE [LARGE SCALE GENOMIC DNA]</scope>
    <source>
        <strain evidence="4 7">2789STDY5608835</strain>
        <strain evidence="3 8">2789STDY5608887</strain>
        <strain evidence="6">L1-83</strain>
    </source>
</reference>
<reference evidence="5 9" key="3">
    <citation type="submission" date="2018-08" db="EMBL/GenBank/DDBJ databases">
        <title>A genome reference for cultivated species of the human gut microbiota.</title>
        <authorList>
            <person name="Zou Y."/>
            <person name="Xue W."/>
            <person name="Luo G."/>
        </authorList>
    </citation>
    <scope>NUCLEOTIDE SEQUENCE [LARGE SCALE GENOMIC DNA]</scope>
    <source>
        <strain evidence="5 9">AM32-8LB</strain>
    </source>
</reference>
<dbReference type="EMBL" id="QSIQ01000022">
    <property type="protein sequence ID" value="RHD01002.1"/>
    <property type="molecule type" value="Genomic_DNA"/>
</dbReference>
<dbReference type="GeneID" id="75163246"/>
<dbReference type="Proteomes" id="UP000095395">
    <property type="component" value="Unassembled WGS sequence"/>
</dbReference>
<dbReference type="EMBL" id="CVRS01000131">
    <property type="protein sequence ID" value="CRL43462.1"/>
    <property type="molecule type" value="Genomic_DNA"/>
</dbReference>
<evidence type="ECO:0000313" key="7">
    <source>
        <dbReference type="Proteomes" id="UP000095395"/>
    </source>
</evidence>
<feature type="transmembrane region" description="Helical" evidence="1">
    <location>
        <begin position="39"/>
        <end position="62"/>
    </location>
</feature>
<dbReference type="RefSeq" id="WP_007885315.1">
    <property type="nucleotide sequence ID" value="NZ_CATYLF010000053.1"/>
</dbReference>
<reference evidence="2" key="1">
    <citation type="submission" date="2015-05" db="EMBL/GenBank/DDBJ databases">
        <authorList>
            <person name="Wang D.B."/>
            <person name="Wang M."/>
        </authorList>
    </citation>
    <scope>NUCLEOTIDE SEQUENCE [LARGE SCALE GENOMIC DNA]</scope>
    <source>
        <strain evidence="2">L1-83</strain>
    </source>
</reference>
<evidence type="ECO:0000313" key="8">
    <source>
        <dbReference type="Proteomes" id="UP000095453"/>
    </source>
</evidence>
<dbReference type="EMBL" id="CYXX01000017">
    <property type="protein sequence ID" value="CUN17284.1"/>
    <property type="molecule type" value="Genomic_DNA"/>
</dbReference>
<accession>A0A0M6X0F8</accession>
<dbReference type="Proteomes" id="UP000266391">
    <property type="component" value="Unassembled WGS sequence"/>
</dbReference>
<dbReference type="Proteomes" id="UP000049828">
    <property type="component" value="Unassembled WGS sequence"/>
</dbReference>
<evidence type="ECO:0000313" key="5">
    <source>
        <dbReference type="EMBL" id="RHD01002.1"/>
    </source>
</evidence>